<proteinExistence type="predicted"/>
<reference evidence="2" key="1">
    <citation type="submission" date="2023-07" db="EMBL/GenBank/DDBJ databases">
        <title>30 novel species of actinomycetes from the DSMZ collection.</title>
        <authorList>
            <person name="Nouioui I."/>
        </authorList>
    </citation>
    <scope>NUCLEOTIDE SEQUENCE [LARGE SCALE GENOMIC DNA]</scope>
    <source>
        <strain evidence="2">DSM 44399</strain>
    </source>
</reference>
<dbReference type="RefSeq" id="WP_311425167.1">
    <property type="nucleotide sequence ID" value="NZ_JAVREH010000065.1"/>
</dbReference>
<dbReference type="Proteomes" id="UP001183176">
    <property type="component" value="Unassembled WGS sequence"/>
</dbReference>
<gene>
    <name evidence="1" type="ORF">RM423_21855</name>
</gene>
<keyword evidence="2" id="KW-1185">Reference proteome</keyword>
<evidence type="ECO:0000313" key="1">
    <source>
        <dbReference type="EMBL" id="MDT0264024.1"/>
    </source>
</evidence>
<evidence type="ECO:0000313" key="2">
    <source>
        <dbReference type="Proteomes" id="UP001183176"/>
    </source>
</evidence>
<sequence length="103" mass="11679">MPAFTGLYPHLGGWGNWELLFTRHRLLARTADGIQEWTALTGPTPGRLLRADNGTNVEVVVGRDRYDRVLVAGRQFWVHRRYRQTVQDWVTPGTACRASESDG</sequence>
<comment type="caution">
    <text evidence="1">The sequence shown here is derived from an EMBL/GenBank/DDBJ whole genome shotgun (WGS) entry which is preliminary data.</text>
</comment>
<protein>
    <submittedName>
        <fullName evidence="1">Uncharacterized protein</fullName>
    </submittedName>
</protein>
<accession>A0ABU2JH50</accession>
<name>A0ABU2JH50_9ACTN</name>
<organism evidence="1 2">
    <name type="scientific">Jatrophihabitans lederbergiae</name>
    <dbReference type="NCBI Taxonomy" id="3075547"/>
    <lineage>
        <taxon>Bacteria</taxon>
        <taxon>Bacillati</taxon>
        <taxon>Actinomycetota</taxon>
        <taxon>Actinomycetes</taxon>
        <taxon>Jatrophihabitantales</taxon>
        <taxon>Jatrophihabitantaceae</taxon>
        <taxon>Jatrophihabitans</taxon>
    </lineage>
</organism>
<dbReference type="EMBL" id="JAVREH010000065">
    <property type="protein sequence ID" value="MDT0264024.1"/>
    <property type="molecule type" value="Genomic_DNA"/>
</dbReference>